<dbReference type="EMBL" id="ML996702">
    <property type="protein sequence ID" value="KAF2397852.1"/>
    <property type="molecule type" value="Genomic_DNA"/>
</dbReference>
<name>A0A6G1HPD3_9PEZI</name>
<proteinExistence type="predicted"/>
<evidence type="ECO:0000313" key="1">
    <source>
        <dbReference type="EMBL" id="KAF2397852.1"/>
    </source>
</evidence>
<organism evidence="1 2">
    <name type="scientific">Trichodelitschia bisporula</name>
    <dbReference type="NCBI Taxonomy" id="703511"/>
    <lineage>
        <taxon>Eukaryota</taxon>
        <taxon>Fungi</taxon>
        <taxon>Dikarya</taxon>
        <taxon>Ascomycota</taxon>
        <taxon>Pezizomycotina</taxon>
        <taxon>Dothideomycetes</taxon>
        <taxon>Dothideomycetes incertae sedis</taxon>
        <taxon>Phaeotrichales</taxon>
        <taxon>Phaeotrichaceae</taxon>
        <taxon>Trichodelitschia</taxon>
    </lineage>
</organism>
<reference evidence="1" key="1">
    <citation type="journal article" date="2020" name="Stud. Mycol.">
        <title>101 Dothideomycetes genomes: a test case for predicting lifestyles and emergence of pathogens.</title>
        <authorList>
            <person name="Haridas S."/>
            <person name="Albert R."/>
            <person name="Binder M."/>
            <person name="Bloem J."/>
            <person name="Labutti K."/>
            <person name="Salamov A."/>
            <person name="Andreopoulos B."/>
            <person name="Baker S."/>
            <person name="Barry K."/>
            <person name="Bills G."/>
            <person name="Bluhm B."/>
            <person name="Cannon C."/>
            <person name="Castanera R."/>
            <person name="Culley D."/>
            <person name="Daum C."/>
            <person name="Ezra D."/>
            <person name="Gonzalez J."/>
            <person name="Henrissat B."/>
            <person name="Kuo A."/>
            <person name="Liang C."/>
            <person name="Lipzen A."/>
            <person name="Lutzoni F."/>
            <person name="Magnuson J."/>
            <person name="Mondo S."/>
            <person name="Nolan M."/>
            <person name="Ohm R."/>
            <person name="Pangilinan J."/>
            <person name="Park H.-J."/>
            <person name="Ramirez L."/>
            <person name="Alfaro M."/>
            <person name="Sun H."/>
            <person name="Tritt A."/>
            <person name="Yoshinaga Y."/>
            <person name="Zwiers L.-H."/>
            <person name="Turgeon B."/>
            <person name="Goodwin S."/>
            <person name="Spatafora J."/>
            <person name="Crous P."/>
            <person name="Grigoriev I."/>
        </authorList>
    </citation>
    <scope>NUCLEOTIDE SEQUENCE</scope>
    <source>
        <strain evidence="1">CBS 262.69</strain>
    </source>
</reference>
<dbReference type="AlphaFoldDB" id="A0A6G1HPD3"/>
<protein>
    <submittedName>
        <fullName evidence="1">Uncharacterized protein</fullName>
    </submittedName>
</protein>
<dbReference type="Proteomes" id="UP000799640">
    <property type="component" value="Unassembled WGS sequence"/>
</dbReference>
<gene>
    <name evidence="1" type="ORF">EJ06DRAFT_558819</name>
</gene>
<evidence type="ECO:0000313" key="2">
    <source>
        <dbReference type="Proteomes" id="UP000799640"/>
    </source>
</evidence>
<sequence>MLEMLASRQTSAVFAARTEELGQMVTNANAENARLHGHLGALVSHVEDQQQRLQKWTLVTKRMYGSSSWSSLPMGFKSFGGIEDYSW</sequence>
<accession>A0A6G1HPD3</accession>
<keyword evidence="2" id="KW-1185">Reference proteome</keyword>